<evidence type="ECO:0000313" key="1">
    <source>
        <dbReference type="EMBL" id="GAA3152962.1"/>
    </source>
</evidence>
<organism evidence="1 2">
    <name type="scientific">Streptomyces rectiviolaceus</name>
    <dbReference type="NCBI Taxonomy" id="332591"/>
    <lineage>
        <taxon>Bacteria</taxon>
        <taxon>Bacillati</taxon>
        <taxon>Actinomycetota</taxon>
        <taxon>Actinomycetes</taxon>
        <taxon>Kitasatosporales</taxon>
        <taxon>Streptomycetaceae</taxon>
        <taxon>Streptomyces</taxon>
    </lineage>
</organism>
<reference evidence="2" key="1">
    <citation type="journal article" date="2019" name="Int. J. Syst. Evol. Microbiol.">
        <title>The Global Catalogue of Microorganisms (GCM) 10K type strain sequencing project: providing services to taxonomists for standard genome sequencing and annotation.</title>
        <authorList>
            <consortium name="The Broad Institute Genomics Platform"/>
            <consortium name="The Broad Institute Genome Sequencing Center for Infectious Disease"/>
            <person name="Wu L."/>
            <person name="Ma J."/>
        </authorList>
    </citation>
    <scope>NUCLEOTIDE SEQUENCE [LARGE SCALE GENOMIC DNA]</scope>
    <source>
        <strain evidence="2">JCM 9092</strain>
    </source>
</reference>
<protein>
    <submittedName>
        <fullName evidence="1">Uncharacterized protein</fullName>
    </submittedName>
</protein>
<accession>A0ABP6NS42</accession>
<sequence>MTQQSGITGTASNTARNAPALTDYFWAITVQPAQTLPGATALITLNGTIGAGPNDTRQSLFTKIREYVSNDLRRNGQPEGHNVLFYTLEPNQL</sequence>
<name>A0ABP6NS42_9ACTN</name>
<dbReference type="RefSeq" id="WP_344530794.1">
    <property type="nucleotide sequence ID" value="NZ_BAAAUG010000233.1"/>
</dbReference>
<comment type="caution">
    <text evidence="1">The sequence shown here is derived from an EMBL/GenBank/DDBJ whole genome shotgun (WGS) entry which is preliminary data.</text>
</comment>
<dbReference type="Proteomes" id="UP001501637">
    <property type="component" value="Unassembled WGS sequence"/>
</dbReference>
<gene>
    <name evidence="1" type="ORF">GCM10010449_83630</name>
</gene>
<evidence type="ECO:0000313" key="2">
    <source>
        <dbReference type="Proteomes" id="UP001501637"/>
    </source>
</evidence>
<keyword evidence="2" id="KW-1185">Reference proteome</keyword>
<dbReference type="EMBL" id="BAAAUG010000233">
    <property type="protein sequence ID" value="GAA3152962.1"/>
    <property type="molecule type" value="Genomic_DNA"/>
</dbReference>
<proteinExistence type="predicted"/>